<keyword evidence="1" id="KW-0732">Signal</keyword>
<proteinExistence type="predicted"/>
<accession>A0A438E1C3</accession>
<dbReference type="AlphaFoldDB" id="A0A438E1C3"/>
<protein>
    <submittedName>
        <fullName evidence="2">Uncharacterized protein</fullName>
    </submittedName>
</protein>
<gene>
    <name evidence="3" type="ORF">CK203_017566</name>
    <name evidence="2" type="ORF">CK203_068276</name>
</gene>
<evidence type="ECO:0000313" key="3">
    <source>
        <dbReference type="EMBL" id="RVX01605.1"/>
    </source>
</evidence>
<organism evidence="2 4">
    <name type="scientific">Vitis vinifera</name>
    <name type="common">Grape</name>
    <dbReference type="NCBI Taxonomy" id="29760"/>
    <lineage>
        <taxon>Eukaryota</taxon>
        <taxon>Viridiplantae</taxon>
        <taxon>Streptophyta</taxon>
        <taxon>Embryophyta</taxon>
        <taxon>Tracheophyta</taxon>
        <taxon>Spermatophyta</taxon>
        <taxon>Magnoliopsida</taxon>
        <taxon>eudicotyledons</taxon>
        <taxon>Gunneridae</taxon>
        <taxon>Pentapetalae</taxon>
        <taxon>rosids</taxon>
        <taxon>Vitales</taxon>
        <taxon>Vitaceae</taxon>
        <taxon>Viteae</taxon>
        <taxon>Vitis</taxon>
    </lineage>
</organism>
<dbReference type="EMBL" id="QGNW01000075">
    <property type="protein sequence ID" value="RVX01605.1"/>
    <property type="molecule type" value="Genomic_DNA"/>
</dbReference>
<evidence type="ECO:0000313" key="4">
    <source>
        <dbReference type="Proteomes" id="UP000288805"/>
    </source>
</evidence>
<sequence>MNCLPFLCVIMAYFADCRICVWNAADGSLVHSLTGHSASD</sequence>
<name>A0A438E1C3_VITVI</name>
<evidence type="ECO:0000256" key="1">
    <source>
        <dbReference type="SAM" id="SignalP"/>
    </source>
</evidence>
<dbReference type="Proteomes" id="UP000288805">
    <property type="component" value="Unassembled WGS sequence"/>
</dbReference>
<feature type="signal peptide" evidence="1">
    <location>
        <begin position="1"/>
        <end position="17"/>
    </location>
</feature>
<comment type="caution">
    <text evidence="2">The sequence shown here is derived from an EMBL/GenBank/DDBJ whole genome shotgun (WGS) entry which is preliminary data.</text>
</comment>
<dbReference type="EMBL" id="QGNW01001434">
    <property type="protein sequence ID" value="RVW41505.1"/>
    <property type="molecule type" value="Genomic_DNA"/>
</dbReference>
<evidence type="ECO:0000313" key="2">
    <source>
        <dbReference type="EMBL" id="RVW41505.1"/>
    </source>
</evidence>
<feature type="chain" id="PRO_5036108557" evidence="1">
    <location>
        <begin position="18"/>
        <end position="40"/>
    </location>
</feature>
<reference evidence="2 4" key="1">
    <citation type="journal article" date="2018" name="PLoS Genet.">
        <title>Population sequencing reveals clonal diversity and ancestral inbreeding in the grapevine cultivar Chardonnay.</title>
        <authorList>
            <person name="Roach M.J."/>
            <person name="Johnson D.L."/>
            <person name="Bohlmann J."/>
            <person name="van Vuuren H.J."/>
            <person name="Jones S.J."/>
            <person name="Pretorius I.S."/>
            <person name="Schmidt S.A."/>
            <person name="Borneman A.R."/>
        </authorList>
    </citation>
    <scope>NUCLEOTIDE SEQUENCE [LARGE SCALE GENOMIC DNA]</scope>
    <source>
        <strain evidence="4">cv. Chardonnay</strain>
        <strain evidence="2">I10V1</strain>
        <tissue evidence="2">Leaf</tissue>
    </source>
</reference>